<dbReference type="InterPro" id="IPR050121">
    <property type="entry name" value="Cytochrome_P450_monoxygenase"/>
</dbReference>
<gene>
    <name evidence="5" type="ORF">SAMN05421810_109221</name>
</gene>
<keyword evidence="4" id="KW-0560">Oxidoreductase</keyword>
<evidence type="ECO:0000313" key="5">
    <source>
        <dbReference type="EMBL" id="SFQ56125.1"/>
    </source>
</evidence>
<reference evidence="6" key="1">
    <citation type="submission" date="2016-10" db="EMBL/GenBank/DDBJ databases">
        <authorList>
            <person name="Varghese N."/>
            <person name="Submissions S."/>
        </authorList>
    </citation>
    <scope>NUCLEOTIDE SEQUENCE [LARGE SCALE GENOMIC DNA]</scope>
    <source>
        <strain evidence="6">CGMCC 4.5579</strain>
    </source>
</reference>
<dbReference type="GO" id="GO:0020037">
    <property type="term" value="F:heme binding"/>
    <property type="evidence" value="ECO:0007669"/>
    <property type="project" value="InterPro"/>
</dbReference>
<name>A0A1I5ZI67_9PSEU</name>
<evidence type="ECO:0000256" key="4">
    <source>
        <dbReference type="RuleBase" id="RU000461"/>
    </source>
</evidence>
<evidence type="ECO:0000256" key="1">
    <source>
        <dbReference type="ARBA" id="ARBA00001971"/>
    </source>
</evidence>
<dbReference type="PRINTS" id="PR00463">
    <property type="entry name" value="EP450I"/>
</dbReference>
<dbReference type="RefSeq" id="WP_092534407.1">
    <property type="nucleotide sequence ID" value="NZ_FOWW01000009.1"/>
</dbReference>
<dbReference type="PANTHER" id="PTHR24305:SF166">
    <property type="entry name" value="CYTOCHROME P450 12A4, MITOCHONDRIAL-RELATED"/>
    <property type="match status" value="1"/>
</dbReference>
<dbReference type="PROSITE" id="PS00086">
    <property type="entry name" value="CYTOCHROME_P450"/>
    <property type="match status" value="1"/>
</dbReference>
<dbReference type="GO" id="GO:0016705">
    <property type="term" value="F:oxidoreductase activity, acting on paired donors, with incorporation or reduction of molecular oxygen"/>
    <property type="evidence" value="ECO:0007669"/>
    <property type="project" value="InterPro"/>
</dbReference>
<dbReference type="AlphaFoldDB" id="A0A1I5ZI67"/>
<proteinExistence type="inferred from homology"/>
<dbReference type="InterPro" id="IPR002401">
    <property type="entry name" value="Cyt_P450_E_grp-I"/>
</dbReference>
<feature type="binding site" description="axial binding residue" evidence="3">
    <location>
        <position position="393"/>
    </location>
    <ligand>
        <name>heme</name>
        <dbReference type="ChEBI" id="CHEBI:30413"/>
    </ligand>
    <ligandPart>
        <name>Fe</name>
        <dbReference type="ChEBI" id="CHEBI:18248"/>
    </ligandPart>
</feature>
<dbReference type="OrthoDB" id="5290182at2"/>
<dbReference type="PRINTS" id="PR00385">
    <property type="entry name" value="P450"/>
</dbReference>
<dbReference type="STRING" id="587909.SAMN05421810_109221"/>
<keyword evidence="3 4" id="KW-0349">Heme</keyword>
<dbReference type="InterPro" id="IPR017972">
    <property type="entry name" value="Cyt_P450_CS"/>
</dbReference>
<dbReference type="GO" id="GO:0005506">
    <property type="term" value="F:iron ion binding"/>
    <property type="evidence" value="ECO:0007669"/>
    <property type="project" value="InterPro"/>
</dbReference>
<evidence type="ECO:0000256" key="2">
    <source>
        <dbReference type="ARBA" id="ARBA00010617"/>
    </source>
</evidence>
<organism evidence="5 6">
    <name type="scientific">Amycolatopsis arida</name>
    <dbReference type="NCBI Taxonomy" id="587909"/>
    <lineage>
        <taxon>Bacteria</taxon>
        <taxon>Bacillati</taxon>
        <taxon>Actinomycetota</taxon>
        <taxon>Actinomycetes</taxon>
        <taxon>Pseudonocardiales</taxon>
        <taxon>Pseudonocardiaceae</taxon>
        <taxon>Amycolatopsis</taxon>
    </lineage>
</organism>
<dbReference type="InterPro" id="IPR001128">
    <property type="entry name" value="Cyt_P450"/>
</dbReference>
<comment type="similarity">
    <text evidence="2 4">Belongs to the cytochrome P450 family.</text>
</comment>
<dbReference type="CDD" id="cd11053">
    <property type="entry name" value="CYP110-like"/>
    <property type="match status" value="1"/>
</dbReference>
<dbReference type="SUPFAM" id="SSF48264">
    <property type="entry name" value="Cytochrome P450"/>
    <property type="match status" value="1"/>
</dbReference>
<protein>
    <submittedName>
        <fullName evidence="5">Cytochrome P450</fullName>
    </submittedName>
</protein>
<dbReference type="InterPro" id="IPR036396">
    <property type="entry name" value="Cyt_P450_sf"/>
</dbReference>
<dbReference type="Pfam" id="PF00067">
    <property type="entry name" value="p450"/>
    <property type="match status" value="1"/>
</dbReference>
<accession>A0A1I5ZI67</accession>
<dbReference type="PANTHER" id="PTHR24305">
    <property type="entry name" value="CYTOCHROME P450"/>
    <property type="match status" value="1"/>
</dbReference>
<keyword evidence="6" id="KW-1185">Reference proteome</keyword>
<dbReference type="EMBL" id="FOWW01000009">
    <property type="protein sequence ID" value="SFQ56125.1"/>
    <property type="molecule type" value="Genomic_DNA"/>
</dbReference>
<evidence type="ECO:0000256" key="3">
    <source>
        <dbReference type="PIRSR" id="PIRSR602401-1"/>
    </source>
</evidence>
<evidence type="ECO:0000313" key="6">
    <source>
        <dbReference type="Proteomes" id="UP000198727"/>
    </source>
</evidence>
<keyword evidence="3 4" id="KW-0479">Metal-binding</keyword>
<dbReference type="Gene3D" id="1.10.630.10">
    <property type="entry name" value="Cytochrome P450"/>
    <property type="match status" value="1"/>
</dbReference>
<dbReference type="Proteomes" id="UP000198727">
    <property type="component" value="Unassembled WGS sequence"/>
</dbReference>
<keyword evidence="3 4" id="KW-0408">Iron</keyword>
<keyword evidence="4" id="KW-0503">Monooxygenase</keyword>
<comment type="cofactor">
    <cofactor evidence="1 3">
        <name>heme</name>
        <dbReference type="ChEBI" id="CHEBI:30413"/>
    </cofactor>
</comment>
<dbReference type="GO" id="GO:0004497">
    <property type="term" value="F:monooxygenase activity"/>
    <property type="evidence" value="ECO:0007669"/>
    <property type="project" value="UniProtKB-KW"/>
</dbReference>
<sequence length="451" mass="50139">MTLSDVRPTSLTPPGPRLPLTVQSVLFAFHRHWWLPALRRRYGDVVRLRIYPEREVVILADPAHIRTVFAGPTTVYHAGEGNMVLKPVMGEHSLLITDEDEHLRARKLLMPAFSGAALRGYRDMVERLTEAEVARWPVGRPFPSHHSMHALTLEVILRVVFGMADGGRLDELRTLLRQVVDIGPFDIVGWHSATLQRFGRWRRNEERMRRVDELLYAEIAERRRTAERGDLAERGDVLSRLLRVPGESESSAGLSDAELRDQLVTLLLAGHETTATALAWAFHDLARDPDRQARAARAADEGGDRADTYLEAVAKESLRRRPVIAEVARRLTEDVEIAGFRIPAGTTVAPSIALVHADPAHHTDPDDFRPERFLGDGPATGTWLPFGGGVRRCLGAGFSLLEATVVLRAVLARFRLAADRPRPEPTKGRHITLVPGGGARIVAYSRVSDSP</sequence>